<evidence type="ECO:0000313" key="1">
    <source>
        <dbReference type="EMBL" id="QEG34927.1"/>
    </source>
</evidence>
<reference evidence="1 2" key="1">
    <citation type="submission" date="2019-08" db="EMBL/GenBank/DDBJ databases">
        <title>Deep-cultivation of Planctomycetes and their phenomic and genomic characterization uncovers novel biology.</title>
        <authorList>
            <person name="Wiegand S."/>
            <person name="Jogler M."/>
            <person name="Boedeker C."/>
            <person name="Pinto D."/>
            <person name="Vollmers J."/>
            <person name="Rivas-Marin E."/>
            <person name="Kohn T."/>
            <person name="Peeters S.H."/>
            <person name="Heuer A."/>
            <person name="Rast P."/>
            <person name="Oberbeckmann S."/>
            <person name="Bunk B."/>
            <person name="Jeske O."/>
            <person name="Meyerdierks A."/>
            <person name="Storesund J.E."/>
            <person name="Kallscheuer N."/>
            <person name="Luecker S."/>
            <person name="Lage O.M."/>
            <person name="Pohl T."/>
            <person name="Merkel B.J."/>
            <person name="Hornburger P."/>
            <person name="Mueller R.-W."/>
            <person name="Bruemmer F."/>
            <person name="Labrenz M."/>
            <person name="Spormann A.M."/>
            <person name="Op den Camp H."/>
            <person name="Overmann J."/>
            <person name="Amann R."/>
            <person name="Jetten M.S.M."/>
            <person name="Mascher T."/>
            <person name="Medema M.H."/>
            <person name="Devos D.P."/>
            <person name="Kaster A.-K."/>
            <person name="Ovreas L."/>
            <person name="Rohde M."/>
            <person name="Galperin M.Y."/>
            <person name="Jogler C."/>
        </authorList>
    </citation>
    <scope>NUCLEOTIDE SEQUENCE [LARGE SCALE GENOMIC DNA]</scope>
    <source>
        <strain evidence="1 2">Pr1d</strain>
    </source>
</reference>
<accession>A0A5B9Q7F0</accession>
<proteinExistence type="predicted"/>
<gene>
    <name evidence="1" type="ORF">Pr1d_22150</name>
</gene>
<organism evidence="1 2">
    <name type="scientific">Bythopirellula goksoeyrii</name>
    <dbReference type="NCBI Taxonomy" id="1400387"/>
    <lineage>
        <taxon>Bacteria</taxon>
        <taxon>Pseudomonadati</taxon>
        <taxon>Planctomycetota</taxon>
        <taxon>Planctomycetia</taxon>
        <taxon>Pirellulales</taxon>
        <taxon>Lacipirellulaceae</taxon>
        <taxon>Bythopirellula</taxon>
    </lineage>
</organism>
<dbReference type="KEGG" id="bgok:Pr1d_22150"/>
<keyword evidence="2" id="KW-1185">Reference proteome</keyword>
<evidence type="ECO:0000313" key="2">
    <source>
        <dbReference type="Proteomes" id="UP000323917"/>
    </source>
</evidence>
<sequence length="75" mass="8654">MIREMSRVESEMTIAAGRRLYKTSGTSDLLLSPAESLEEEISRLTWAVVDGWASREERRELAELVDLQHKNRHLV</sequence>
<dbReference type="AlphaFoldDB" id="A0A5B9Q7F0"/>
<dbReference type="EMBL" id="CP042913">
    <property type="protein sequence ID" value="QEG34927.1"/>
    <property type="molecule type" value="Genomic_DNA"/>
</dbReference>
<protein>
    <submittedName>
        <fullName evidence="1">Uncharacterized protein</fullName>
    </submittedName>
</protein>
<dbReference type="Proteomes" id="UP000323917">
    <property type="component" value="Chromosome"/>
</dbReference>
<name>A0A5B9Q7F0_9BACT</name>